<dbReference type="EMBL" id="JBHLZU010000032">
    <property type="protein sequence ID" value="MFB9909037.1"/>
    <property type="molecule type" value="Genomic_DNA"/>
</dbReference>
<dbReference type="PANTHER" id="PTHR35201:SF4">
    <property type="entry name" value="BETA-PINACENE SYNTHASE-RELATED"/>
    <property type="match status" value="1"/>
</dbReference>
<keyword evidence="2" id="KW-0479">Metal-binding</keyword>
<evidence type="ECO:0000313" key="3">
    <source>
        <dbReference type="EMBL" id="MFB9909037.1"/>
    </source>
</evidence>
<protein>
    <recommendedName>
        <fullName evidence="2">Terpene synthase</fullName>
        <ecNumber evidence="2">4.2.3.-</ecNumber>
    </recommendedName>
</protein>
<dbReference type="RefSeq" id="WP_377861350.1">
    <property type="nucleotide sequence ID" value="NZ_JBHLZU010000032.1"/>
</dbReference>
<evidence type="ECO:0000256" key="2">
    <source>
        <dbReference type="RuleBase" id="RU366034"/>
    </source>
</evidence>
<dbReference type="InterPro" id="IPR034686">
    <property type="entry name" value="Terpene_cyclase-like_2"/>
</dbReference>
<reference evidence="3 4" key="1">
    <citation type="submission" date="2024-09" db="EMBL/GenBank/DDBJ databases">
        <authorList>
            <person name="Sun Q."/>
            <person name="Mori K."/>
        </authorList>
    </citation>
    <scope>NUCLEOTIDE SEQUENCE [LARGE SCALE GENOMIC DNA]</scope>
    <source>
        <strain evidence="3 4">TBRC 7907</strain>
    </source>
</reference>
<dbReference type="SUPFAM" id="SSF48576">
    <property type="entry name" value="Terpenoid synthases"/>
    <property type="match status" value="1"/>
</dbReference>
<dbReference type="EC" id="4.2.3.-" evidence="2"/>
<comment type="caution">
    <text evidence="3">The sequence shown here is derived from an EMBL/GenBank/DDBJ whole genome shotgun (WGS) entry which is preliminary data.</text>
</comment>
<dbReference type="SFLD" id="SFLDG01020">
    <property type="entry name" value="Terpene_Cyclase_Like_2"/>
    <property type="match status" value="1"/>
</dbReference>
<name>A0ABV6A772_9PSEU</name>
<dbReference type="Gene3D" id="1.10.600.10">
    <property type="entry name" value="Farnesyl Diphosphate Synthase"/>
    <property type="match status" value="1"/>
</dbReference>
<comment type="cofactor">
    <cofactor evidence="2">
        <name>Mg(2+)</name>
        <dbReference type="ChEBI" id="CHEBI:18420"/>
    </cofactor>
</comment>
<keyword evidence="4" id="KW-1185">Reference proteome</keyword>
<proteinExistence type="inferred from homology"/>
<accession>A0ABV6A772</accession>
<evidence type="ECO:0000256" key="1">
    <source>
        <dbReference type="ARBA" id="ARBA00023239"/>
    </source>
</evidence>
<sequence>MTRTHHRLGATTIPCYGLDLYCPFPLAVHPEAASVEEHLVAWERRFSLTSGVMAKKRFEQARLGRLAACMNPVSRSLAVDAEWVAWGVLLDDMFDDGDPPISVAEAREIKRELLAVVPIDPEPTPGAELGLAAALGDLWCRVAPAAPLSWRTRFVRDLGDTLDSLAEGIADWSSGTPPSVEACLLLRRRCSGIAPTLDLIEVTAATALPEEVVETAEFRSLRNAVNDVVCVTNDVFSLSKDLAQGEMKNIVIAMRHAERLDLAEAVDRAVRLVARRTHDFERAERDLSAVAGRTWDQVERVVESMRYFMSGCLDWHRTTSERYSGVGQW</sequence>
<keyword evidence="1 2" id="KW-0456">Lyase</keyword>
<dbReference type="SFLD" id="SFLDS00005">
    <property type="entry name" value="Isoprenoid_Synthase_Type_I"/>
    <property type="match status" value="1"/>
</dbReference>
<organism evidence="3 4">
    <name type="scientific">Allokutzneria oryzae</name>
    <dbReference type="NCBI Taxonomy" id="1378989"/>
    <lineage>
        <taxon>Bacteria</taxon>
        <taxon>Bacillati</taxon>
        <taxon>Actinomycetota</taxon>
        <taxon>Actinomycetes</taxon>
        <taxon>Pseudonocardiales</taxon>
        <taxon>Pseudonocardiaceae</taxon>
        <taxon>Allokutzneria</taxon>
    </lineage>
</organism>
<dbReference type="PANTHER" id="PTHR35201">
    <property type="entry name" value="TERPENE SYNTHASE"/>
    <property type="match status" value="1"/>
</dbReference>
<dbReference type="InterPro" id="IPR008949">
    <property type="entry name" value="Isoprenoid_synthase_dom_sf"/>
</dbReference>
<evidence type="ECO:0000313" key="4">
    <source>
        <dbReference type="Proteomes" id="UP001589693"/>
    </source>
</evidence>
<dbReference type="Pfam" id="PF19086">
    <property type="entry name" value="Terpene_syn_C_2"/>
    <property type="match status" value="1"/>
</dbReference>
<keyword evidence="2" id="KW-0460">Magnesium</keyword>
<comment type="similarity">
    <text evidence="2">Belongs to the terpene synthase family.</text>
</comment>
<dbReference type="Proteomes" id="UP001589693">
    <property type="component" value="Unassembled WGS sequence"/>
</dbReference>
<gene>
    <name evidence="3" type="ORF">ACFFQA_34295</name>
</gene>